<sequence length="492" mass="57748">MYQVLLVDDEYMILKGLQKLISWNDLGFEIAAVKKNGKEALEFVRTHDVDIVITDVTMPILSGIDFIKQAQQEGLYFRFIVLSGYEEFNYVKESLRLGAENYLIKPIDKDQLIESLKKCVKEFEEEKVRMQGEVFLFEHLLRRWVNDDIDYMDLKRLSSNLGKPIKGEHYNAIVFQNHKPLHEQIRSLLDERTDIYYFHDYDENKWVVLYYGNLEGLDHFLHMIKDVFNSEDICLGVGETVDNISDVYLSYEHAVNSIHLHSFYRMTGNHQQMDSSGKIPNLSFVGFNEALVIRDIDTIKEEIDHLLANLKESPAPPDYTRHIIFLIFMDIYRQFDILDEAFYQHTVEKITKAASFETLRALLEDVLSEIVNKKGSRIYSPNIQKALKIIHEEYQQDLSLKYVADQLHLNVMYLGQLFKKETKKSFSQYLNHFRIKLAQELLLNSGYNVNEITEKIGYTSSGYFYKNFKKICGLSPKEFREVYKPMYNPVDS</sequence>
<dbReference type="InterPro" id="IPR020449">
    <property type="entry name" value="Tscrpt_reg_AraC-type_HTH"/>
</dbReference>
<dbReference type="GO" id="GO:0043565">
    <property type="term" value="F:sequence-specific DNA binding"/>
    <property type="evidence" value="ECO:0007669"/>
    <property type="project" value="InterPro"/>
</dbReference>
<keyword evidence="3" id="KW-0804">Transcription</keyword>
<reference evidence="7" key="2">
    <citation type="submission" date="2020-09" db="EMBL/GenBank/DDBJ databases">
        <authorList>
            <person name="Sun Q."/>
            <person name="Zhou Y."/>
        </authorList>
    </citation>
    <scope>NUCLEOTIDE SEQUENCE</scope>
    <source>
        <strain evidence="7">CGMCC 1.12777</strain>
    </source>
</reference>
<evidence type="ECO:0000256" key="2">
    <source>
        <dbReference type="ARBA" id="ARBA00023125"/>
    </source>
</evidence>
<feature type="domain" description="HTH araC/xylS-type" evidence="5">
    <location>
        <begin position="384"/>
        <end position="482"/>
    </location>
</feature>
<proteinExistence type="predicted"/>
<organism evidence="7 8">
    <name type="scientific">Pullulanibacillus pueri</name>
    <dbReference type="NCBI Taxonomy" id="1437324"/>
    <lineage>
        <taxon>Bacteria</taxon>
        <taxon>Bacillati</taxon>
        <taxon>Bacillota</taxon>
        <taxon>Bacilli</taxon>
        <taxon>Bacillales</taxon>
        <taxon>Sporolactobacillaceae</taxon>
        <taxon>Pullulanibacillus</taxon>
    </lineage>
</organism>
<feature type="modified residue" description="4-aspartylphosphate" evidence="4">
    <location>
        <position position="55"/>
    </location>
</feature>
<evidence type="ECO:0000313" key="7">
    <source>
        <dbReference type="EMBL" id="GGH80049.1"/>
    </source>
</evidence>
<dbReference type="Proteomes" id="UP000656813">
    <property type="component" value="Unassembled WGS sequence"/>
</dbReference>
<dbReference type="InterPro" id="IPR009057">
    <property type="entry name" value="Homeodomain-like_sf"/>
</dbReference>
<dbReference type="SMART" id="SM00448">
    <property type="entry name" value="REC"/>
    <property type="match status" value="1"/>
</dbReference>
<evidence type="ECO:0000313" key="8">
    <source>
        <dbReference type="Proteomes" id="UP000656813"/>
    </source>
</evidence>
<accession>A0A8J2ZUU0</accession>
<keyword evidence="2 7" id="KW-0238">DNA-binding</keyword>
<dbReference type="CDD" id="cd17536">
    <property type="entry name" value="REC_YesN-like"/>
    <property type="match status" value="1"/>
</dbReference>
<keyword evidence="8" id="KW-1185">Reference proteome</keyword>
<dbReference type="PANTHER" id="PTHR43280">
    <property type="entry name" value="ARAC-FAMILY TRANSCRIPTIONAL REGULATOR"/>
    <property type="match status" value="1"/>
</dbReference>
<reference evidence="7" key="1">
    <citation type="journal article" date="2014" name="Int. J. Syst. Evol. Microbiol.">
        <title>Complete genome sequence of Corynebacterium casei LMG S-19264T (=DSM 44701T), isolated from a smear-ripened cheese.</title>
        <authorList>
            <consortium name="US DOE Joint Genome Institute (JGI-PGF)"/>
            <person name="Walter F."/>
            <person name="Albersmeier A."/>
            <person name="Kalinowski J."/>
            <person name="Ruckert C."/>
        </authorList>
    </citation>
    <scope>NUCLEOTIDE SEQUENCE</scope>
    <source>
        <strain evidence="7">CGMCC 1.12777</strain>
    </source>
</reference>
<dbReference type="InterPro" id="IPR011006">
    <property type="entry name" value="CheY-like_superfamily"/>
</dbReference>
<dbReference type="SUPFAM" id="SSF52172">
    <property type="entry name" value="CheY-like"/>
    <property type="match status" value="1"/>
</dbReference>
<dbReference type="RefSeq" id="WP_188496867.1">
    <property type="nucleotide sequence ID" value="NZ_BMFV01000009.1"/>
</dbReference>
<dbReference type="PROSITE" id="PS01124">
    <property type="entry name" value="HTH_ARAC_FAMILY_2"/>
    <property type="match status" value="1"/>
</dbReference>
<dbReference type="PROSITE" id="PS00041">
    <property type="entry name" value="HTH_ARAC_FAMILY_1"/>
    <property type="match status" value="1"/>
</dbReference>
<dbReference type="InterPro" id="IPR018062">
    <property type="entry name" value="HTH_AraC-typ_CS"/>
</dbReference>
<evidence type="ECO:0000256" key="1">
    <source>
        <dbReference type="ARBA" id="ARBA00023015"/>
    </source>
</evidence>
<dbReference type="GO" id="GO:0003700">
    <property type="term" value="F:DNA-binding transcription factor activity"/>
    <property type="evidence" value="ECO:0007669"/>
    <property type="project" value="InterPro"/>
</dbReference>
<dbReference type="Pfam" id="PF00072">
    <property type="entry name" value="Response_reg"/>
    <property type="match status" value="1"/>
</dbReference>
<feature type="domain" description="Response regulatory" evidence="6">
    <location>
        <begin position="3"/>
        <end position="120"/>
    </location>
</feature>
<dbReference type="InterPro" id="IPR001789">
    <property type="entry name" value="Sig_transdc_resp-reg_receiver"/>
</dbReference>
<dbReference type="SMART" id="SM00342">
    <property type="entry name" value="HTH_ARAC"/>
    <property type="match status" value="1"/>
</dbReference>
<name>A0A8J2ZUU0_9BACL</name>
<dbReference type="Gene3D" id="3.40.50.2300">
    <property type="match status" value="1"/>
</dbReference>
<dbReference type="PRINTS" id="PR00032">
    <property type="entry name" value="HTHARAC"/>
</dbReference>
<evidence type="ECO:0000259" key="6">
    <source>
        <dbReference type="PROSITE" id="PS50110"/>
    </source>
</evidence>
<dbReference type="SUPFAM" id="SSF46689">
    <property type="entry name" value="Homeodomain-like"/>
    <property type="match status" value="2"/>
</dbReference>
<evidence type="ECO:0000256" key="3">
    <source>
        <dbReference type="ARBA" id="ARBA00023163"/>
    </source>
</evidence>
<dbReference type="EMBL" id="BMFV01000009">
    <property type="protein sequence ID" value="GGH80049.1"/>
    <property type="molecule type" value="Genomic_DNA"/>
</dbReference>
<comment type="caution">
    <text evidence="7">The sequence shown here is derived from an EMBL/GenBank/DDBJ whole genome shotgun (WGS) entry which is preliminary data.</text>
</comment>
<dbReference type="PROSITE" id="PS50110">
    <property type="entry name" value="RESPONSE_REGULATORY"/>
    <property type="match status" value="1"/>
</dbReference>
<dbReference type="PANTHER" id="PTHR43280:SF35">
    <property type="entry name" value="RESPONSE REGULATOR"/>
    <property type="match status" value="1"/>
</dbReference>
<dbReference type="InterPro" id="IPR018060">
    <property type="entry name" value="HTH_AraC"/>
</dbReference>
<dbReference type="GO" id="GO:0000160">
    <property type="term" value="P:phosphorelay signal transduction system"/>
    <property type="evidence" value="ECO:0007669"/>
    <property type="project" value="InterPro"/>
</dbReference>
<dbReference type="Gene3D" id="1.10.10.60">
    <property type="entry name" value="Homeodomain-like"/>
    <property type="match status" value="2"/>
</dbReference>
<dbReference type="AlphaFoldDB" id="A0A8J2ZUU0"/>
<evidence type="ECO:0000256" key="4">
    <source>
        <dbReference type="PROSITE-ProRule" id="PRU00169"/>
    </source>
</evidence>
<dbReference type="Pfam" id="PF12833">
    <property type="entry name" value="HTH_18"/>
    <property type="match status" value="1"/>
</dbReference>
<keyword evidence="1" id="KW-0805">Transcription regulation</keyword>
<evidence type="ECO:0000259" key="5">
    <source>
        <dbReference type="PROSITE" id="PS01124"/>
    </source>
</evidence>
<protein>
    <submittedName>
        <fullName evidence="7">DNA-binding response regulator</fullName>
    </submittedName>
</protein>
<gene>
    <name evidence="7" type="ORF">GCM10007096_15880</name>
</gene>
<keyword evidence="4" id="KW-0597">Phosphoprotein</keyword>